<comment type="caution">
    <text evidence="2">The sequence shown here is derived from an EMBL/GenBank/DDBJ whole genome shotgun (WGS) entry which is preliminary data.</text>
</comment>
<reference evidence="3" key="1">
    <citation type="submission" date="2017-09" db="EMBL/GenBank/DDBJ databases">
        <title>Depth-based differentiation of microbial function through sediment-hosted aquifers and enrichment of novel symbionts in the deep terrestrial subsurface.</title>
        <authorList>
            <person name="Probst A.J."/>
            <person name="Ladd B."/>
            <person name="Jarett J.K."/>
            <person name="Geller-Mcgrath D.E."/>
            <person name="Sieber C.M.K."/>
            <person name="Emerson J.B."/>
            <person name="Anantharaman K."/>
            <person name="Thomas B.C."/>
            <person name="Malmstrom R."/>
            <person name="Stieglmeier M."/>
            <person name="Klingl A."/>
            <person name="Woyke T."/>
            <person name="Ryan C.M."/>
            <person name="Banfield J.F."/>
        </authorList>
    </citation>
    <scope>NUCLEOTIDE SEQUENCE [LARGE SCALE GENOMIC DNA]</scope>
</reference>
<dbReference type="AlphaFoldDB" id="A0A2M7RAL5"/>
<evidence type="ECO:0000256" key="1">
    <source>
        <dbReference type="SAM" id="MobiDB-lite"/>
    </source>
</evidence>
<sequence>MLFSRKNQVYVLSPVKCKIHLEKRHTELVSVSFLFETSFYKKDPDPSADGQDDSIKNDIKK</sequence>
<evidence type="ECO:0000313" key="3">
    <source>
        <dbReference type="Proteomes" id="UP000229449"/>
    </source>
</evidence>
<evidence type="ECO:0000313" key="2">
    <source>
        <dbReference type="EMBL" id="PIY93386.1"/>
    </source>
</evidence>
<protein>
    <submittedName>
        <fullName evidence="2">Uncharacterized protein</fullName>
    </submittedName>
</protein>
<accession>A0A2M7RAL5</accession>
<gene>
    <name evidence="2" type="ORF">COY69_01890</name>
</gene>
<name>A0A2M7RAL5_9BACT</name>
<organism evidence="2 3">
    <name type="scientific">Candidatus Magasanikbacteria bacterium CG_4_10_14_0_8_um_filter_32_14</name>
    <dbReference type="NCBI Taxonomy" id="1974640"/>
    <lineage>
        <taxon>Bacteria</taxon>
        <taxon>Candidatus Magasanikiibacteriota</taxon>
    </lineage>
</organism>
<dbReference type="EMBL" id="PFMA01000047">
    <property type="protein sequence ID" value="PIY93386.1"/>
    <property type="molecule type" value="Genomic_DNA"/>
</dbReference>
<dbReference type="Proteomes" id="UP000229449">
    <property type="component" value="Unassembled WGS sequence"/>
</dbReference>
<proteinExistence type="predicted"/>
<feature type="region of interest" description="Disordered" evidence="1">
    <location>
        <begin position="40"/>
        <end position="61"/>
    </location>
</feature>